<dbReference type="Proteomes" id="UP001234297">
    <property type="component" value="Chromosome 5"/>
</dbReference>
<comment type="caution">
    <text evidence="1">The sequence shown here is derived from an EMBL/GenBank/DDBJ whole genome shotgun (WGS) entry which is preliminary data.</text>
</comment>
<reference evidence="1 2" key="1">
    <citation type="journal article" date="2022" name="Hortic Res">
        <title>A haplotype resolved chromosomal level avocado genome allows analysis of novel avocado genes.</title>
        <authorList>
            <person name="Nath O."/>
            <person name="Fletcher S.J."/>
            <person name="Hayward A."/>
            <person name="Shaw L.M."/>
            <person name="Masouleh A.K."/>
            <person name="Furtado A."/>
            <person name="Henry R.J."/>
            <person name="Mitter N."/>
        </authorList>
    </citation>
    <scope>NUCLEOTIDE SEQUENCE [LARGE SCALE GENOMIC DNA]</scope>
    <source>
        <strain evidence="2">cv. Hass</strain>
    </source>
</reference>
<gene>
    <name evidence="1" type="ORF">MRB53_017688</name>
</gene>
<keyword evidence="2" id="KW-1185">Reference proteome</keyword>
<accession>A0ACC2M6Q0</accession>
<name>A0ACC2M6Q0_PERAE</name>
<dbReference type="EMBL" id="CM056813">
    <property type="protein sequence ID" value="KAJ8640994.1"/>
    <property type="molecule type" value="Genomic_DNA"/>
</dbReference>
<evidence type="ECO:0000313" key="2">
    <source>
        <dbReference type="Proteomes" id="UP001234297"/>
    </source>
</evidence>
<evidence type="ECO:0000313" key="1">
    <source>
        <dbReference type="EMBL" id="KAJ8640994.1"/>
    </source>
</evidence>
<proteinExistence type="predicted"/>
<sequence length="69" mass="6900">MAGVFSFRTMVVSLVAVLAAFSFIGESIAADSPAPGPSSAAVAVSQALTTTVVVLVPLTGFLLGSIFKI</sequence>
<organism evidence="1 2">
    <name type="scientific">Persea americana</name>
    <name type="common">Avocado</name>
    <dbReference type="NCBI Taxonomy" id="3435"/>
    <lineage>
        <taxon>Eukaryota</taxon>
        <taxon>Viridiplantae</taxon>
        <taxon>Streptophyta</taxon>
        <taxon>Embryophyta</taxon>
        <taxon>Tracheophyta</taxon>
        <taxon>Spermatophyta</taxon>
        <taxon>Magnoliopsida</taxon>
        <taxon>Magnoliidae</taxon>
        <taxon>Laurales</taxon>
        <taxon>Lauraceae</taxon>
        <taxon>Persea</taxon>
    </lineage>
</organism>
<protein>
    <submittedName>
        <fullName evidence="1">Uncharacterized protein</fullName>
    </submittedName>
</protein>